<dbReference type="RefSeq" id="XP_070920153.1">
    <property type="nucleotide sequence ID" value="XM_071064052.1"/>
</dbReference>
<evidence type="ECO:0000313" key="2">
    <source>
        <dbReference type="EMBL" id="GAB1318422.1"/>
    </source>
</evidence>
<reference evidence="2 3" key="1">
    <citation type="submission" date="2024-09" db="EMBL/GenBank/DDBJ databases">
        <title>Itraconazole resistance in Madurella fahalii resulting from another homologue of gene encoding cytochrome P450 14-alpha sterol demethylase (CYP51).</title>
        <authorList>
            <person name="Yoshioka I."/>
            <person name="Fahal A.H."/>
            <person name="Kaneko S."/>
            <person name="Yaguchi T."/>
        </authorList>
    </citation>
    <scope>NUCLEOTIDE SEQUENCE [LARGE SCALE GENOMIC DNA]</scope>
    <source>
        <strain evidence="2 3">IFM 68171</strain>
    </source>
</reference>
<evidence type="ECO:0000256" key="1">
    <source>
        <dbReference type="SAM" id="SignalP"/>
    </source>
</evidence>
<dbReference type="Proteomes" id="UP001628179">
    <property type="component" value="Unassembled WGS sequence"/>
</dbReference>
<protein>
    <recommendedName>
        <fullName evidence="4">Ig-like domain-containing protein</fullName>
    </recommendedName>
</protein>
<keyword evidence="3" id="KW-1185">Reference proteome</keyword>
<evidence type="ECO:0008006" key="4">
    <source>
        <dbReference type="Google" id="ProtNLM"/>
    </source>
</evidence>
<name>A0ABQ0GKZ7_9PEZI</name>
<organism evidence="2 3">
    <name type="scientific">Madurella fahalii</name>
    <dbReference type="NCBI Taxonomy" id="1157608"/>
    <lineage>
        <taxon>Eukaryota</taxon>
        <taxon>Fungi</taxon>
        <taxon>Dikarya</taxon>
        <taxon>Ascomycota</taxon>
        <taxon>Pezizomycotina</taxon>
        <taxon>Sordariomycetes</taxon>
        <taxon>Sordariomycetidae</taxon>
        <taxon>Sordariales</taxon>
        <taxon>Sordariales incertae sedis</taxon>
        <taxon>Madurella</taxon>
    </lineage>
</organism>
<accession>A0ABQ0GKZ7</accession>
<feature type="chain" id="PRO_5047283795" description="Ig-like domain-containing protein" evidence="1">
    <location>
        <begin position="24"/>
        <end position="349"/>
    </location>
</feature>
<dbReference type="EMBL" id="BAAFSV010000005">
    <property type="protein sequence ID" value="GAB1318422.1"/>
    <property type="molecule type" value="Genomic_DNA"/>
</dbReference>
<gene>
    <name evidence="2" type="ORF">MFIFM68171_08632</name>
</gene>
<sequence length="349" mass="37036">MAVALAASFALLSSTSLSFLAAAAPRSVAPGTSFRVKLSWTCSDRSEPVNFTATGSNSVLLRCDGEVCKSSNPVDLIKGSLETPVSITPAYADGPDGHDKPGCEAASQTPKWTVGTIIHINDTGDGTSAIPLQSIQLQVTNEANGHMAECVMFFPAGPGEEAPVIPHCDEESIDPTRPNRYNIQTEVLFLPRSREVSIYQTWYCDDVDAAKPVSFSGKGRATLPLVCTVDGTTTSCEADGVQATVEITWSAPLAPYSIEDPLPTPDGCTISSVVSPSWIFSNFEIEHNTSASGPPSPPILFEGVSTTKLPELSCEVSRFGSTICATNKYEGWVAEVANVTWQSLDELPV</sequence>
<evidence type="ECO:0000313" key="3">
    <source>
        <dbReference type="Proteomes" id="UP001628179"/>
    </source>
</evidence>
<dbReference type="GeneID" id="98179375"/>
<comment type="caution">
    <text evidence="2">The sequence shown here is derived from an EMBL/GenBank/DDBJ whole genome shotgun (WGS) entry which is preliminary data.</text>
</comment>
<keyword evidence="1" id="KW-0732">Signal</keyword>
<feature type="signal peptide" evidence="1">
    <location>
        <begin position="1"/>
        <end position="23"/>
    </location>
</feature>
<proteinExistence type="predicted"/>